<evidence type="ECO:0000256" key="2">
    <source>
        <dbReference type="ARBA" id="ARBA00022723"/>
    </source>
</evidence>
<comment type="similarity">
    <text evidence="1">Belongs to the FLZ family.</text>
</comment>
<evidence type="ECO:0000313" key="6">
    <source>
        <dbReference type="Proteomes" id="UP000652761"/>
    </source>
</evidence>
<accession>A0A843W0Z4</accession>
<dbReference type="PROSITE" id="PS51795">
    <property type="entry name" value="ZF_FLZ"/>
    <property type="match status" value="1"/>
</dbReference>
<evidence type="ECO:0000313" key="5">
    <source>
        <dbReference type="EMBL" id="MQM02869.1"/>
    </source>
</evidence>
<dbReference type="Pfam" id="PF04570">
    <property type="entry name" value="zf-FLZ"/>
    <property type="match status" value="1"/>
</dbReference>
<comment type="caution">
    <text evidence="5">The sequence shown here is derived from an EMBL/GenBank/DDBJ whole genome shotgun (WGS) entry which is preliminary data.</text>
</comment>
<dbReference type="AlphaFoldDB" id="A0A843W0Z4"/>
<keyword evidence="6" id="KW-1185">Reference proteome</keyword>
<dbReference type="InterPro" id="IPR044181">
    <property type="entry name" value="FLZ17/18"/>
</dbReference>
<keyword evidence="2" id="KW-0479">Metal-binding</keyword>
<feature type="domain" description="FLZ-type" evidence="4">
    <location>
        <begin position="158"/>
        <end position="202"/>
    </location>
</feature>
<dbReference type="Proteomes" id="UP000652761">
    <property type="component" value="Unassembled WGS sequence"/>
</dbReference>
<dbReference type="OrthoDB" id="1927223at2759"/>
<sequence>MRVAALHKTMAAVPASTGNFISPRGAGPPRVKYCSRSNAVCRGQQLPYGQSTALPAVLLKPSISPLPSSPPPNMIPRPRSIFTLGEEGEMDHGEGVLLVPFRVPAKGLKPSPAELVGLRILIQCSTEEANVVAKSTVRPSRPAASPRSSPVGVLEPSCFLKACFLCKKELSPLKDVYMYRGDQGFCSEECRCRQILLDERRELEASTRERLSTPSRLRAGHRLRESDRRRRILAVA</sequence>
<evidence type="ECO:0000256" key="3">
    <source>
        <dbReference type="PROSITE-ProRule" id="PRU01131"/>
    </source>
</evidence>
<organism evidence="5 6">
    <name type="scientific">Colocasia esculenta</name>
    <name type="common">Wild taro</name>
    <name type="synonym">Arum esculentum</name>
    <dbReference type="NCBI Taxonomy" id="4460"/>
    <lineage>
        <taxon>Eukaryota</taxon>
        <taxon>Viridiplantae</taxon>
        <taxon>Streptophyta</taxon>
        <taxon>Embryophyta</taxon>
        <taxon>Tracheophyta</taxon>
        <taxon>Spermatophyta</taxon>
        <taxon>Magnoliopsida</taxon>
        <taxon>Liliopsida</taxon>
        <taxon>Araceae</taxon>
        <taxon>Aroideae</taxon>
        <taxon>Colocasieae</taxon>
        <taxon>Colocasia</taxon>
    </lineage>
</organism>
<gene>
    <name evidence="5" type="ORF">Taro_035640</name>
</gene>
<dbReference type="PANTHER" id="PTHR47847">
    <property type="entry name" value="FCS-LIKE ZINC FINGER 17"/>
    <property type="match status" value="1"/>
</dbReference>
<proteinExistence type="inferred from homology"/>
<protein>
    <recommendedName>
        <fullName evidence="4">FLZ-type domain-containing protein</fullName>
    </recommendedName>
</protein>
<reference evidence="5" key="1">
    <citation type="submission" date="2017-07" db="EMBL/GenBank/DDBJ databases">
        <title>Taro Niue Genome Assembly and Annotation.</title>
        <authorList>
            <person name="Atibalentja N."/>
            <person name="Keating K."/>
            <person name="Fields C.J."/>
        </authorList>
    </citation>
    <scope>NUCLEOTIDE SEQUENCE</scope>
    <source>
        <strain evidence="5">Niue_2</strain>
        <tissue evidence="5">Leaf</tissue>
    </source>
</reference>
<evidence type="ECO:0000256" key="1">
    <source>
        <dbReference type="ARBA" id="ARBA00009374"/>
    </source>
</evidence>
<name>A0A843W0Z4_COLES</name>
<dbReference type="GO" id="GO:0046872">
    <property type="term" value="F:metal ion binding"/>
    <property type="evidence" value="ECO:0007669"/>
    <property type="project" value="UniProtKB-KW"/>
</dbReference>
<dbReference type="InterPro" id="IPR007650">
    <property type="entry name" value="Zf-FLZ_dom"/>
</dbReference>
<dbReference type="EMBL" id="NMUH01002931">
    <property type="protein sequence ID" value="MQM02869.1"/>
    <property type="molecule type" value="Genomic_DNA"/>
</dbReference>
<dbReference type="PANTHER" id="PTHR47847:SF2">
    <property type="entry name" value="FCS-LIKE ZINC FINGER 17-RELATED"/>
    <property type="match status" value="1"/>
</dbReference>
<evidence type="ECO:0000259" key="4">
    <source>
        <dbReference type="PROSITE" id="PS51795"/>
    </source>
</evidence>
<feature type="zinc finger region" description="FLZ-type" evidence="3">
    <location>
        <begin position="158"/>
        <end position="202"/>
    </location>
</feature>